<dbReference type="SMART" id="SM00832">
    <property type="entry name" value="C8"/>
    <property type="match status" value="4"/>
</dbReference>
<keyword evidence="15" id="KW-1185">Reference proteome</keyword>
<keyword evidence="7" id="KW-0325">Glycoprotein</keyword>
<protein>
    <recommendedName>
        <fullName evidence="16">Mucin 2, oligomeric mucus/gel-forming</fullName>
    </recommendedName>
</protein>
<feature type="region of interest" description="Disordered" evidence="9">
    <location>
        <begin position="1219"/>
        <end position="1244"/>
    </location>
</feature>
<evidence type="ECO:0000256" key="8">
    <source>
        <dbReference type="PROSITE-ProRule" id="PRU00039"/>
    </source>
</evidence>
<accession>A0A9D3X1C5</accession>
<dbReference type="PANTHER" id="PTHR11339:SF371">
    <property type="entry name" value="MUCIN-2"/>
    <property type="match status" value="1"/>
</dbReference>
<dbReference type="PROSITE" id="PS51233">
    <property type="entry name" value="VWFD"/>
    <property type="match status" value="4"/>
</dbReference>
<dbReference type="PANTHER" id="PTHR11339">
    <property type="entry name" value="EXTRACELLULAR MATRIX GLYCOPROTEIN RELATED"/>
    <property type="match status" value="1"/>
</dbReference>
<dbReference type="InterPro" id="IPR014853">
    <property type="entry name" value="VWF/SSPO/ZAN-like_Cys-rich_dom"/>
</dbReference>
<feature type="disulfide bond" evidence="8">
    <location>
        <begin position="2827"/>
        <end position="2879"/>
    </location>
</feature>
<dbReference type="InterPro" id="IPR006207">
    <property type="entry name" value="Cys_knot_C"/>
</dbReference>
<feature type="domain" description="CTCK" evidence="11">
    <location>
        <begin position="2798"/>
        <end position="2885"/>
    </location>
</feature>
<comment type="caution">
    <text evidence="14">The sequence shown here is derived from an EMBL/GenBank/DDBJ whole genome shotgun (WGS) entry which is preliminary data.</text>
</comment>
<proteinExistence type="predicted"/>
<dbReference type="InterPro" id="IPR001007">
    <property type="entry name" value="VWF_dom"/>
</dbReference>
<evidence type="ECO:0000256" key="6">
    <source>
        <dbReference type="ARBA" id="ARBA00023157"/>
    </source>
</evidence>
<evidence type="ECO:0000259" key="11">
    <source>
        <dbReference type="PROSITE" id="PS01225"/>
    </source>
</evidence>
<dbReference type="SMART" id="SM00216">
    <property type="entry name" value="VWD"/>
    <property type="match status" value="4"/>
</dbReference>
<dbReference type="PROSITE" id="PS01208">
    <property type="entry name" value="VWFC_1"/>
    <property type="match status" value="2"/>
</dbReference>
<dbReference type="PROSITE" id="PS50184">
    <property type="entry name" value="VWFC_2"/>
    <property type="match status" value="2"/>
</dbReference>
<dbReference type="SMART" id="SM00214">
    <property type="entry name" value="VWC"/>
    <property type="match status" value="4"/>
</dbReference>
<dbReference type="Pfam" id="PF08742">
    <property type="entry name" value="C8"/>
    <property type="match status" value="4"/>
</dbReference>
<dbReference type="FunFam" id="2.10.25.10:FF:000153">
    <property type="entry name" value="MUC5B isoform 1"/>
    <property type="match status" value="1"/>
</dbReference>
<keyword evidence="5" id="KW-0186">Copper</keyword>
<evidence type="ECO:0000256" key="4">
    <source>
        <dbReference type="ARBA" id="ARBA00022737"/>
    </source>
</evidence>
<dbReference type="InterPro" id="IPR001846">
    <property type="entry name" value="VWF_type-D"/>
</dbReference>
<evidence type="ECO:0000256" key="3">
    <source>
        <dbReference type="ARBA" id="ARBA00022729"/>
    </source>
</evidence>
<comment type="subcellular location">
    <subcellularLocation>
        <location evidence="1">Secreted</location>
    </subcellularLocation>
</comment>
<dbReference type="PROSITE" id="PS01185">
    <property type="entry name" value="CTCK_1"/>
    <property type="match status" value="1"/>
</dbReference>
<evidence type="ECO:0000259" key="12">
    <source>
        <dbReference type="PROSITE" id="PS50184"/>
    </source>
</evidence>
<dbReference type="Pfam" id="PF13330">
    <property type="entry name" value="Mucin2_WxxW"/>
    <property type="match status" value="1"/>
</dbReference>
<keyword evidence="6 8" id="KW-1015">Disulfide bond</keyword>
<keyword evidence="4" id="KW-0677">Repeat</keyword>
<evidence type="ECO:0000256" key="9">
    <source>
        <dbReference type="SAM" id="MobiDB-lite"/>
    </source>
</evidence>
<dbReference type="InterPro" id="IPR050780">
    <property type="entry name" value="Mucin_vWF_Thrombospondin_sf"/>
</dbReference>
<evidence type="ECO:0000313" key="15">
    <source>
        <dbReference type="Proteomes" id="UP000827986"/>
    </source>
</evidence>
<feature type="domain" description="VWFD" evidence="13">
    <location>
        <begin position="2212"/>
        <end position="2395"/>
    </location>
</feature>
<dbReference type="SMART" id="SM00041">
    <property type="entry name" value="CT"/>
    <property type="match status" value="1"/>
</dbReference>
<dbReference type="PROSITE" id="PS01225">
    <property type="entry name" value="CTCK_2"/>
    <property type="match status" value="1"/>
</dbReference>
<dbReference type="InterPro" id="IPR025155">
    <property type="entry name" value="WxxW_domain"/>
</dbReference>
<reference evidence="14" key="1">
    <citation type="submission" date="2021-09" db="EMBL/GenBank/DDBJ databases">
        <title>The genome of Mauremys mutica provides insights into the evolution of semi-aquatic lifestyle.</title>
        <authorList>
            <person name="Gong S."/>
            <person name="Gao Y."/>
        </authorList>
    </citation>
    <scope>NUCLEOTIDE SEQUENCE</scope>
    <source>
        <strain evidence="14">MM-2020</strain>
        <tissue evidence="14">Muscle</tissue>
    </source>
</reference>
<dbReference type="Pfam" id="PF00094">
    <property type="entry name" value="VWD"/>
    <property type="match status" value="4"/>
</dbReference>
<feature type="signal peptide" evidence="10">
    <location>
        <begin position="1"/>
        <end position="18"/>
    </location>
</feature>
<keyword evidence="2" id="KW-0964">Secreted</keyword>
<dbReference type="InterPro" id="IPR002919">
    <property type="entry name" value="TIL_dom"/>
</dbReference>
<dbReference type="EMBL" id="JAHDVG010000483">
    <property type="protein sequence ID" value="KAH1171113.1"/>
    <property type="molecule type" value="Genomic_DNA"/>
</dbReference>
<evidence type="ECO:0000256" key="5">
    <source>
        <dbReference type="ARBA" id="ARBA00023008"/>
    </source>
</evidence>
<dbReference type="SUPFAM" id="SSF57567">
    <property type="entry name" value="Serine protease inhibitors"/>
    <property type="match status" value="4"/>
</dbReference>
<feature type="compositionally biased region" description="Low complexity" evidence="9">
    <location>
        <begin position="1358"/>
        <end position="2142"/>
    </location>
</feature>
<dbReference type="Pfam" id="PF23244">
    <property type="entry name" value="VWF"/>
    <property type="match status" value="2"/>
</dbReference>
<evidence type="ECO:0000256" key="1">
    <source>
        <dbReference type="ARBA" id="ARBA00004613"/>
    </source>
</evidence>
<feature type="domain" description="VWFC" evidence="12">
    <location>
        <begin position="2541"/>
        <end position="2611"/>
    </location>
</feature>
<feature type="region of interest" description="Disordered" evidence="9">
    <location>
        <begin position="1358"/>
        <end position="2143"/>
    </location>
</feature>
<organism evidence="14 15">
    <name type="scientific">Mauremys mutica</name>
    <name type="common">yellowpond turtle</name>
    <dbReference type="NCBI Taxonomy" id="74926"/>
    <lineage>
        <taxon>Eukaryota</taxon>
        <taxon>Metazoa</taxon>
        <taxon>Chordata</taxon>
        <taxon>Craniata</taxon>
        <taxon>Vertebrata</taxon>
        <taxon>Euteleostomi</taxon>
        <taxon>Archelosauria</taxon>
        <taxon>Testudinata</taxon>
        <taxon>Testudines</taxon>
        <taxon>Cryptodira</taxon>
        <taxon>Durocryptodira</taxon>
        <taxon>Testudinoidea</taxon>
        <taxon>Geoemydidae</taxon>
        <taxon>Geoemydinae</taxon>
        <taxon>Mauremys</taxon>
    </lineage>
</organism>
<dbReference type="CDD" id="cd19941">
    <property type="entry name" value="TIL"/>
    <property type="match status" value="3"/>
</dbReference>
<dbReference type="Proteomes" id="UP000827986">
    <property type="component" value="Unassembled WGS sequence"/>
</dbReference>
<evidence type="ECO:0000256" key="2">
    <source>
        <dbReference type="ARBA" id="ARBA00022525"/>
    </source>
</evidence>
<feature type="chain" id="PRO_5038954039" description="Mucin 2, oligomeric mucus/gel-forming" evidence="10">
    <location>
        <begin position="19"/>
        <end position="2914"/>
    </location>
</feature>
<feature type="disulfide bond" evidence="8">
    <location>
        <begin position="2823"/>
        <end position="2877"/>
    </location>
</feature>
<feature type="domain" description="VWFC" evidence="12">
    <location>
        <begin position="2649"/>
        <end position="2715"/>
    </location>
</feature>
<comment type="caution">
    <text evidence="8">Lacks conserved residue(s) required for the propagation of feature annotation.</text>
</comment>
<feature type="domain" description="VWFD" evidence="13">
    <location>
        <begin position="841"/>
        <end position="1010"/>
    </location>
</feature>
<dbReference type="Pfam" id="PF01826">
    <property type="entry name" value="TIL"/>
    <property type="match status" value="1"/>
</dbReference>
<dbReference type="Pfam" id="PF25962">
    <property type="entry name" value="TIL_OTOGL_Mucin"/>
    <property type="match status" value="1"/>
</dbReference>
<sequence length="2914" mass="317200">MGLRLAGLFALWLALSFANEIKKGRTQNHGHYVCSTWGNNHFKTFDGDFYQFPGLCDYNFASDCRESYQEFSIHIQRAVNENGHPDIQYVLITIKDVVIYLTQNAVVVDEQIVTTPYYSSGLLIENSEIYTKVYARAGLVLMWNREDSLMLELDSKFNNNTCGLCGDYNGQQLYNEFISNDMTFNPITFGNMQKINKPNTVCEDPDETQTVTTCNQHRDECLSLLTSSVFADCESRLNLEMYVQACMQDKCACQGAEDSFCLCNTISEYSRQCSHAGGRPGNWRTKKFCPKTCPGNMIYQESSSPCISTCSHLEISSLCEEHFMDGCFCPEGTVYDDISGKGCVSVNQCHCKLHGSLYSPGQNITNECEECTCDSGRWVCKHLPCPGSCLVEGGAHITTFDGKKYTFHGDCYYVLSKGGINDTHALLAELSPCGSTDKQTCLKTVVLLIDHKKNILVFRSDGTVLLNELEVHLPHVTASFSIFQPTSYHIIVHTYFGLKLQIQLVPIMQLFVIVDQSAQGKLQGLCGNFNGIECDDFKTAGGLVEATGSAFANTWKAQATCKDQVDNLEDPCALSFESENYAEYWCSLLKNSESPFARCHSVIDPVEYYKRCKYDTCNCKNSEECLCGALSSYARACAFKGIMLGGWRQTVCKVSSCPASQIFRYNLTTCQHTCRSLADGEKHCLEGFIPIDGCGCPDNTYMNEKGNCVPISHCTCYYKGSYLEPGDVIFTHLTWYLFFTECPSPKIHFDCSSVKSWSSQTPLQLSCHTLDTDYFQTECVSGCMCPHGLIDDGRGGCVKEKDCPCIHNKQFYAPGQTVKVGCNECTCHKGRWTCTDNVCYGTCTVYGSGHYISFDGKHYDFDGHCEYVAAQDYCGKDHNGSFRIVTVNVPCGTTGVTCSKAIKIFLGRTELKFEDKQYVEIQRDVGDHIHYWNRTVGLYLVIEASNGVMLIWDKKTTIFIKLTPNYKGKICGLCGNFDDKSNNDFTTRNGLLVTNPLEFGNSWKLSGTCPDVVDEILPCSLKPHRKSWAEKECSIIRSEVFKVCHNKVDPAPFYENCVHDACSCDSGGDCECFCSAVAAYAQECIKAEACVFWRTPDICPIFCDYYNPRNECKWHYEPCGRHIMTCRIINNVISNFSLPYLEGCYPRCPKEKPIFDEDLKECVTEVECSGTYCYVNGNRYENGSKVPTEDDCLDCICISPKVTCTDVPGCPTTTTPPTTTPTVTTTTMPTTTTTTTVPTSTTTTETTTAPCSPLSQYCWWSDWISLNKPKYGPENGDYETYEKIREWNASAICENPLNISCRAQLFPDVSIEDLGQKVTCDVSTGLICNNKDQVLIPICYNYEISVYCCSSFCSTTTSTTTTASTTTESPTTTPTTTTTSTIPTSTTTTGTTTSTSTETTTPTTTTTTETTTSETTTPTTTTTETTTPETTTPTTTTTTVTTTPETTTPTTTTTETTTPETTTPTTTATTTPETTTPTTTITTTTETTTPETTTPTTTTTTTVTTTPETTTPTTTTTETTTPETTTPTTTATTTPETTTSTTTITTTTETTTPETTTPTTTTTTTVTTTPETTTPTTTTTETTTPETTTSTTTITTTTTETTTPETTTPTTTETTSGTTTPTTTTMETTTTETTTPTTTTTTTETTTTETTTPTTTTETTTTETTTPTTTTTTVTTTPETTTPTTTTTETTTPETTTPTTTATTTPETTTSTTIITTTTETTTPETTTPTTTTTTTVTTTPETTTPTTTTTETTTPETTTPTTTATTTPETTTPTTTTITETTTSETTTPTTTTTTITETTTPETTTPTTTTTTVTTTPETTTPTTTTTETTTPETTTPTTTATTTPETTTSTTTITTTTETTTPETTTPTTTITTTVTTTPETTTPTTTTTETTTPETTTPTTTATTTPETTTSTTTITTTTETTTPETTTPTTTITTTVTTTPETTTPTTTTTETTTPETTTPTTTATTTPETTTPTTTETTTSGTTTPTTTTTTETTTLETTTPTTTTATTTPETTTPTTTETTTRETTTLTTTTVTTTPKTTTPTTTATTTPETTTPTTTETTTSGTTTPTTTTVTTTPETTTPTTTTTTTETTTPETTTPTTTVTTTTETTTPETTTPTTTTTATTTPTTTIPTTTPGIRCPLPNGTFTKPGESYWPCNCTKFICDINIGWVPVETVCELPPKPTCVNGLAPVLVKGECCWHWECDCYCTGWGDPHYVTFDGQYYSYQGNCTYVLVEEINKKIDNFGVYIDNYHCIAQDRVSCPRTLIVRHETQEVHIKTITMFPLKVQVTVNNQEVATPYEKYGVRIFKSGINHVVDIFRLGVNVTYNGLAFSIRLPYQRFGNNTQGQCGTCTNNTADDCMLPNGKIIDNCETMADHWVINDPEKPHCYPSPPPTKIPFVTPPPCKPSDLCKLIKEGPFKACHPFVNPDHYYAACVFDSCALPNSKLECATLQNYAALCADQGVCVDWRGHTRDICPHKCPSHKVYKACGPIEEMTCKSSQVAQNQTSHVEGCFCPAGTMLYGDGVDVCVKTCGCVGPDNKPRKFGEIFEFDCKRCICLEGGSGISCVPLQCPEQEGKPSCSDEGFYEVTEVSPDNICCSITSCRCNASFCTTTPPKCKIGYELVSDIATGKCCPTYKCVPKKVCVLQNAEYLPGSPVFADKCHDCVCTEKSNSSGLNAISCKHIPCNERCQPGYELKDVKGECCPKCVQTKCVVNKGDSTVLVLSPGEMQNDPKDNCTVYSCVSIKGQLISSTSEITCPSFNEDNCKAGTVTLLPNGCCKTCIPQDSPSPCSVTQIVDYITHKGCRSVDKVYLTQCEGSCGTFSLYSAEANSMEHKCSCCRDAATSKKQVLLQCPDGKTVVHKYLHVDRCECLDTECTEPSSTVKPTESGEESAIERVKRAIQKILK</sequence>
<dbReference type="FunFam" id="2.10.25.10:FF:000674">
    <property type="entry name" value="Mucin-2"/>
    <property type="match status" value="1"/>
</dbReference>
<keyword evidence="3 10" id="KW-0732">Signal</keyword>
<feature type="disulfide bond" evidence="8">
    <location>
        <begin position="2812"/>
        <end position="2861"/>
    </location>
</feature>
<evidence type="ECO:0000256" key="10">
    <source>
        <dbReference type="SAM" id="SignalP"/>
    </source>
</evidence>
<evidence type="ECO:0000259" key="13">
    <source>
        <dbReference type="PROSITE" id="PS51233"/>
    </source>
</evidence>
<dbReference type="InterPro" id="IPR058753">
    <property type="entry name" value="TIL_OTOGL_Mucin"/>
</dbReference>
<dbReference type="InterPro" id="IPR036084">
    <property type="entry name" value="Ser_inhib-like_sf"/>
</dbReference>
<feature type="domain" description="VWFD" evidence="13">
    <location>
        <begin position="32"/>
        <end position="203"/>
    </location>
</feature>
<dbReference type="Gene3D" id="2.10.25.10">
    <property type="entry name" value="Laminin"/>
    <property type="match status" value="4"/>
</dbReference>
<gene>
    <name evidence="14" type="ORF">KIL84_006731</name>
</gene>
<feature type="domain" description="VWFD" evidence="13">
    <location>
        <begin position="387"/>
        <end position="562"/>
    </location>
</feature>
<dbReference type="GO" id="GO:0031012">
    <property type="term" value="C:extracellular matrix"/>
    <property type="evidence" value="ECO:0007669"/>
    <property type="project" value="TreeGrafter"/>
</dbReference>
<dbReference type="SMART" id="SM00215">
    <property type="entry name" value="VWC_out"/>
    <property type="match status" value="2"/>
</dbReference>
<evidence type="ECO:0000256" key="7">
    <source>
        <dbReference type="ARBA" id="ARBA00023180"/>
    </source>
</evidence>
<name>A0A9D3X1C5_9SAUR</name>
<evidence type="ECO:0000313" key="14">
    <source>
        <dbReference type="EMBL" id="KAH1171113.1"/>
    </source>
</evidence>
<dbReference type="GO" id="GO:0005615">
    <property type="term" value="C:extracellular space"/>
    <property type="evidence" value="ECO:0007669"/>
    <property type="project" value="TreeGrafter"/>
</dbReference>
<evidence type="ECO:0008006" key="16">
    <source>
        <dbReference type="Google" id="ProtNLM"/>
    </source>
</evidence>